<dbReference type="Pfam" id="PF07992">
    <property type="entry name" value="Pyr_redox_2"/>
    <property type="match status" value="1"/>
</dbReference>
<dbReference type="GO" id="GO:0006537">
    <property type="term" value="P:glutamate biosynthetic process"/>
    <property type="evidence" value="ECO:0007669"/>
    <property type="project" value="UniProtKB-KW"/>
</dbReference>
<dbReference type="Gene3D" id="3.50.50.60">
    <property type="entry name" value="FAD/NAD(P)-binding domain"/>
    <property type="match status" value="2"/>
</dbReference>
<dbReference type="InterPro" id="IPR028261">
    <property type="entry name" value="DPD_II"/>
</dbReference>
<dbReference type="AlphaFoldDB" id="A0AAJ6BG44"/>
<keyword evidence="2" id="KW-0560">Oxidoreductase</keyword>
<dbReference type="GO" id="GO:0016639">
    <property type="term" value="F:oxidoreductase activity, acting on the CH-NH2 group of donors, NAD or NADP as acceptor"/>
    <property type="evidence" value="ECO:0007669"/>
    <property type="project" value="InterPro"/>
</dbReference>
<evidence type="ECO:0000313" key="7">
    <source>
        <dbReference type="Proteomes" id="UP001220610"/>
    </source>
</evidence>
<comment type="pathway">
    <text evidence="4">Amino-acid biosynthesis.</text>
</comment>
<dbReference type="SUPFAM" id="SSF51971">
    <property type="entry name" value="Nucleotide-binding domain"/>
    <property type="match status" value="2"/>
</dbReference>
<dbReference type="EMBL" id="CP119311">
    <property type="protein sequence ID" value="WEK35793.1"/>
    <property type="molecule type" value="Genomic_DNA"/>
</dbReference>
<dbReference type="InterPro" id="IPR023753">
    <property type="entry name" value="FAD/NAD-binding_dom"/>
</dbReference>
<evidence type="ECO:0000256" key="3">
    <source>
        <dbReference type="ARBA" id="ARBA00023164"/>
    </source>
</evidence>
<feature type="domain" description="4Fe-4S ferredoxin-type" evidence="5">
    <location>
        <begin position="35"/>
        <end position="70"/>
    </location>
</feature>
<dbReference type="Gene3D" id="1.10.1060.10">
    <property type="entry name" value="Alpha-helical ferredoxin"/>
    <property type="match status" value="1"/>
</dbReference>
<dbReference type="InterPro" id="IPR017896">
    <property type="entry name" value="4Fe4S_Fe-S-bd"/>
</dbReference>
<keyword evidence="3" id="KW-0314">Glutamate biosynthesis</keyword>
<dbReference type="PANTHER" id="PTHR43100">
    <property type="entry name" value="GLUTAMATE SYNTHASE [NADPH] SMALL CHAIN"/>
    <property type="match status" value="1"/>
</dbReference>
<dbReference type="NCBIfam" id="TIGR01317">
    <property type="entry name" value="GOGAT_sm_gam"/>
    <property type="match status" value="1"/>
</dbReference>
<protein>
    <submittedName>
        <fullName evidence="6">Glutamate synthase subunit beta</fullName>
    </submittedName>
</protein>
<evidence type="ECO:0000313" key="6">
    <source>
        <dbReference type="EMBL" id="WEK35793.1"/>
    </source>
</evidence>
<dbReference type="SUPFAM" id="SSF46548">
    <property type="entry name" value="alpha-helical ferredoxin"/>
    <property type="match status" value="1"/>
</dbReference>
<dbReference type="PRINTS" id="PR00419">
    <property type="entry name" value="ADXRDTASE"/>
</dbReference>
<dbReference type="PANTHER" id="PTHR43100:SF1">
    <property type="entry name" value="GLUTAMATE SYNTHASE [NADPH] SMALL CHAIN"/>
    <property type="match status" value="1"/>
</dbReference>
<dbReference type="PROSITE" id="PS51379">
    <property type="entry name" value="4FE4S_FER_2"/>
    <property type="match status" value="1"/>
</dbReference>
<organism evidence="6 7">
    <name type="scientific">Candidatus Pseudobacter hemicellulosilyticus</name>
    <dbReference type="NCBI Taxonomy" id="3121375"/>
    <lineage>
        <taxon>Bacteria</taxon>
        <taxon>Pseudomonadati</taxon>
        <taxon>Bacteroidota</taxon>
        <taxon>Chitinophagia</taxon>
        <taxon>Chitinophagales</taxon>
        <taxon>Chitinophagaceae</taxon>
        <taxon>Pseudobacter</taxon>
    </lineage>
</organism>
<evidence type="ECO:0000256" key="4">
    <source>
        <dbReference type="ARBA" id="ARBA00029440"/>
    </source>
</evidence>
<gene>
    <name evidence="6" type="ORF">P0Y53_25180</name>
</gene>
<dbReference type="InterPro" id="IPR036188">
    <property type="entry name" value="FAD/NAD-bd_sf"/>
</dbReference>
<accession>A0AAJ6BG44</accession>
<evidence type="ECO:0000256" key="1">
    <source>
        <dbReference type="ARBA" id="ARBA00022605"/>
    </source>
</evidence>
<dbReference type="InterPro" id="IPR006005">
    <property type="entry name" value="Glut_synth_ssu1"/>
</dbReference>
<sequence>MAKPTGFLEFTRELPGKKPVEDRLKHYNEFVERFSEQKLNEQSARCMNCGVPFCHNGCPLGNVIPEFNDAVYRKSWKEAYEILTSTNNFPEFTGRICPAPCESACVLGINQPPIAIEEIEKHIIEIAFDKGFVQPRKPNMRSGKKVAVVGSGPAGLAAAAQLNYAGHSVTVFERDDVPGGLLRYGIPDFKLEKNIIDRRVGILEEEGIVFKCNANVGVNISINDLLREYHAIVLAGGSTVPRGLDIPGKELDGVHFAMQFLKQQNKRNAGKDPLANAAIESNIFSKDLLATGKNVVVIGGGDTGSDCVGTSNRQGADSITQFELLPMPPASRTAFMPWPTYPMTLKTSTSHEEGVERKWSVATKAFLGDEQGKLRALRIVDLEWKITEEGRPAQFVEVPGSEREIPCELALLAMGFLHPQHQGMLGELGVELDERGNVKATERDYQTSIQKLFTAGDMRRGQSLVVWAISEGRECARKVDEFLMGVSLLETRDQNLVVAAMQAV</sequence>
<dbReference type="InterPro" id="IPR051394">
    <property type="entry name" value="Glutamate_Synthase"/>
</dbReference>
<dbReference type="GO" id="GO:0051536">
    <property type="term" value="F:iron-sulfur cluster binding"/>
    <property type="evidence" value="ECO:0007669"/>
    <property type="project" value="InterPro"/>
</dbReference>
<evidence type="ECO:0000256" key="2">
    <source>
        <dbReference type="ARBA" id="ARBA00023002"/>
    </source>
</evidence>
<dbReference type="Pfam" id="PF14691">
    <property type="entry name" value="Fer4_20"/>
    <property type="match status" value="1"/>
</dbReference>
<evidence type="ECO:0000259" key="5">
    <source>
        <dbReference type="PROSITE" id="PS51379"/>
    </source>
</evidence>
<reference evidence="6" key="1">
    <citation type="submission" date="2023-03" db="EMBL/GenBank/DDBJ databases">
        <title>Andean soil-derived lignocellulolytic bacterial consortium as a source of novel taxa and putative plastic-active enzymes.</title>
        <authorList>
            <person name="Diaz-Garcia L."/>
            <person name="Chuvochina M."/>
            <person name="Feuerriegel G."/>
            <person name="Bunk B."/>
            <person name="Sproer C."/>
            <person name="Streit W.R."/>
            <person name="Rodriguez L.M."/>
            <person name="Overmann J."/>
            <person name="Jimenez D.J."/>
        </authorList>
    </citation>
    <scope>NUCLEOTIDE SEQUENCE</scope>
    <source>
        <strain evidence="6">MAG 7</strain>
    </source>
</reference>
<dbReference type="Proteomes" id="UP001220610">
    <property type="component" value="Chromosome"/>
</dbReference>
<dbReference type="InterPro" id="IPR009051">
    <property type="entry name" value="Helical_ferredxn"/>
</dbReference>
<proteinExistence type="predicted"/>
<name>A0AAJ6BG44_9BACT</name>
<keyword evidence="1" id="KW-0028">Amino-acid biosynthesis</keyword>